<dbReference type="AlphaFoldDB" id="A0A484BVL2"/>
<dbReference type="EMBL" id="LSRL02000006">
    <property type="protein sequence ID" value="TDG51965.1"/>
    <property type="molecule type" value="Genomic_DNA"/>
</dbReference>
<name>A0A484BVL2_DRONA</name>
<proteinExistence type="predicted"/>
<organism evidence="1 2">
    <name type="scientific">Drosophila navojoa</name>
    <name type="common">Fruit fly</name>
    <dbReference type="NCBI Taxonomy" id="7232"/>
    <lineage>
        <taxon>Eukaryota</taxon>
        <taxon>Metazoa</taxon>
        <taxon>Ecdysozoa</taxon>
        <taxon>Arthropoda</taxon>
        <taxon>Hexapoda</taxon>
        <taxon>Insecta</taxon>
        <taxon>Pterygota</taxon>
        <taxon>Neoptera</taxon>
        <taxon>Endopterygota</taxon>
        <taxon>Diptera</taxon>
        <taxon>Brachycera</taxon>
        <taxon>Muscomorpha</taxon>
        <taxon>Ephydroidea</taxon>
        <taxon>Drosophilidae</taxon>
        <taxon>Drosophila</taxon>
    </lineage>
</organism>
<sequence length="108" mass="11292">MPCIPCQAERAAFVSIFPATDVCSSSWNRGSGSGGNSGGNCWLRPNELQSNLALVLRLLLARIVLSQIRAESQSVPVTHFQKCLALATSTATSTSTSTSTATAAAHCH</sequence>
<accession>A0A484BVL2</accession>
<protein>
    <submittedName>
        <fullName evidence="1">Uncharacterized protein</fullName>
    </submittedName>
</protein>
<gene>
    <name evidence="1" type="ORF">AWZ03_001635</name>
</gene>
<reference evidence="1 2" key="1">
    <citation type="journal article" date="2019" name="J. Hered.">
        <title>An Improved Genome Assembly for Drosophila navojoa, the Basal Species in the mojavensis Cluster.</title>
        <authorList>
            <person name="Vanderlinde T."/>
            <person name="Dupim E.G."/>
            <person name="Nazario-Yepiz N.O."/>
            <person name="Carvalho A.B."/>
        </authorList>
    </citation>
    <scope>NUCLEOTIDE SEQUENCE [LARGE SCALE GENOMIC DNA]</scope>
    <source>
        <strain evidence="1">Navoj_Jal97</strain>
        <tissue evidence="1">Whole organism</tissue>
    </source>
</reference>
<evidence type="ECO:0000313" key="1">
    <source>
        <dbReference type="EMBL" id="TDG51965.1"/>
    </source>
</evidence>
<dbReference type="Proteomes" id="UP000295192">
    <property type="component" value="Unassembled WGS sequence"/>
</dbReference>
<comment type="caution">
    <text evidence="1">The sequence shown here is derived from an EMBL/GenBank/DDBJ whole genome shotgun (WGS) entry which is preliminary data.</text>
</comment>
<keyword evidence="2" id="KW-1185">Reference proteome</keyword>
<evidence type="ECO:0000313" key="2">
    <source>
        <dbReference type="Proteomes" id="UP000295192"/>
    </source>
</evidence>